<protein>
    <submittedName>
        <fullName evidence="1">Uncharacterized protein</fullName>
    </submittedName>
</protein>
<reference evidence="1" key="1">
    <citation type="submission" date="2018-06" db="EMBL/GenBank/DDBJ databases">
        <authorList>
            <consortium name="Pathogen Informatics"/>
            <person name="Doyle S."/>
        </authorList>
    </citation>
    <scope>NUCLEOTIDE SEQUENCE [LARGE SCALE GENOMIC DNA]</scope>
    <source>
        <strain evidence="1">NCTC11421</strain>
    </source>
</reference>
<proteinExistence type="predicted"/>
<dbReference type="EMBL" id="UGRI01000001">
    <property type="protein sequence ID" value="SUA20154.1"/>
    <property type="molecule type" value="Genomic_DNA"/>
</dbReference>
<organism evidence="1">
    <name type="scientific">Neisseria gonorrhoeae</name>
    <dbReference type="NCBI Taxonomy" id="485"/>
    <lineage>
        <taxon>Bacteria</taxon>
        <taxon>Pseudomonadati</taxon>
        <taxon>Pseudomonadota</taxon>
        <taxon>Betaproteobacteria</taxon>
        <taxon>Neisseriales</taxon>
        <taxon>Neisseriaceae</taxon>
        <taxon>Neisseria</taxon>
    </lineage>
</organism>
<sequence length="139" mass="15423">MREGQCRQRVCRISDGIIFGNGKRQHGIAFVRHTQADAADALFFQPFGQGGAVEKFGLAQCVVPDADVAEGNRASYARADGFGEGFFGGKAFGKVVDGFARLRKFKQLFGSEYAPCKRLSEFLFKRMMRLRETMSVPMP</sequence>
<accession>A0A378VTU5</accession>
<name>A0A378VTU5_NEIGO</name>
<evidence type="ECO:0000313" key="1">
    <source>
        <dbReference type="EMBL" id="SUA20154.1"/>
    </source>
</evidence>
<gene>
    <name evidence="1" type="ORF">NCTC11421_00234</name>
</gene>
<dbReference type="AlphaFoldDB" id="A0A378VTU5"/>